<dbReference type="Proteomes" id="UP000001542">
    <property type="component" value="Unassembled WGS sequence"/>
</dbReference>
<evidence type="ECO:0000256" key="1">
    <source>
        <dbReference type="SAM" id="MobiDB-lite"/>
    </source>
</evidence>
<dbReference type="InParanoid" id="A2GB97"/>
<keyword evidence="4" id="KW-1185">Reference proteome</keyword>
<feature type="compositionally biased region" description="Acidic residues" evidence="1">
    <location>
        <begin position="158"/>
        <end position="176"/>
    </location>
</feature>
<evidence type="ECO:0000313" key="4">
    <source>
        <dbReference type="Proteomes" id="UP000001542"/>
    </source>
</evidence>
<dbReference type="VEuPathDB" id="TrichDB:TVAG_325210"/>
<reference evidence="3" key="2">
    <citation type="journal article" date="2007" name="Science">
        <title>Draft genome sequence of the sexually transmitted pathogen Trichomonas vaginalis.</title>
        <authorList>
            <person name="Carlton J.M."/>
            <person name="Hirt R.P."/>
            <person name="Silva J.C."/>
            <person name="Delcher A.L."/>
            <person name="Schatz M."/>
            <person name="Zhao Q."/>
            <person name="Wortman J.R."/>
            <person name="Bidwell S.L."/>
            <person name="Alsmark U.C.M."/>
            <person name="Besteiro S."/>
            <person name="Sicheritz-Ponten T."/>
            <person name="Noel C.J."/>
            <person name="Dacks J.B."/>
            <person name="Foster P.G."/>
            <person name="Simillion C."/>
            <person name="Van de Peer Y."/>
            <person name="Miranda-Saavedra D."/>
            <person name="Barton G.J."/>
            <person name="Westrop G.D."/>
            <person name="Mueller S."/>
            <person name="Dessi D."/>
            <person name="Fiori P.L."/>
            <person name="Ren Q."/>
            <person name="Paulsen I."/>
            <person name="Zhang H."/>
            <person name="Bastida-Corcuera F.D."/>
            <person name="Simoes-Barbosa A."/>
            <person name="Brown M.T."/>
            <person name="Hayes R.D."/>
            <person name="Mukherjee M."/>
            <person name="Okumura C.Y."/>
            <person name="Schneider R."/>
            <person name="Smith A.J."/>
            <person name="Vanacova S."/>
            <person name="Villalvazo M."/>
            <person name="Haas B.J."/>
            <person name="Pertea M."/>
            <person name="Feldblyum T.V."/>
            <person name="Utterback T.R."/>
            <person name="Shu C.L."/>
            <person name="Osoegawa K."/>
            <person name="de Jong P.J."/>
            <person name="Hrdy I."/>
            <person name="Horvathova L."/>
            <person name="Zubacova Z."/>
            <person name="Dolezal P."/>
            <person name="Malik S.B."/>
            <person name="Logsdon J.M. Jr."/>
            <person name="Henze K."/>
            <person name="Gupta A."/>
            <person name="Wang C.C."/>
            <person name="Dunne R.L."/>
            <person name="Upcroft J.A."/>
            <person name="Upcroft P."/>
            <person name="White O."/>
            <person name="Salzberg S.L."/>
            <person name="Tang P."/>
            <person name="Chiu C.-H."/>
            <person name="Lee Y.-S."/>
            <person name="Embley T.M."/>
            <person name="Coombs G.H."/>
            <person name="Mottram J.C."/>
            <person name="Tachezy J."/>
            <person name="Fraser-Liggett C.M."/>
            <person name="Johnson P.J."/>
        </authorList>
    </citation>
    <scope>NUCLEOTIDE SEQUENCE [LARGE SCALE GENOMIC DNA]</scope>
    <source>
        <strain evidence="3">G3</strain>
    </source>
</reference>
<evidence type="ECO:0000313" key="3">
    <source>
        <dbReference type="EMBL" id="EAX85564.1"/>
    </source>
</evidence>
<keyword evidence="2" id="KW-0472">Membrane</keyword>
<organism evidence="3 4">
    <name type="scientific">Trichomonas vaginalis (strain ATCC PRA-98 / G3)</name>
    <dbReference type="NCBI Taxonomy" id="412133"/>
    <lineage>
        <taxon>Eukaryota</taxon>
        <taxon>Metamonada</taxon>
        <taxon>Parabasalia</taxon>
        <taxon>Trichomonadida</taxon>
        <taxon>Trichomonadidae</taxon>
        <taxon>Trichomonas</taxon>
    </lineage>
</organism>
<keyword evidence="2" id="KW-0812">Transmembrane</keyword>
<protein>
    <submittedName>
        <fullName evidence="3">Uncharacterized protein</fullName>
    </submittedName>
</protein>
<evidence type="ECO:0000256" key="2">
    <source>
        <dbReference type="SAM" id="Phobius"/>
    </source>
</evidence>
<feature type="region of interest" description="Disordered" evidence="1">
    <location>
        <begin position="158"/>
        <end position="184"/>
    </location>
</feature>
<proteinExistence type="predicted"/>
<feature type="transmembrane region" description="Helical" evidence="2">
    <location>
        <begin position="113"/>
        <end position="135"/>
    </location>
</feature>
<accession>A2GB97</accession>
<dbReference type="AlphaFoldDB" id="A2GB97"/>
<reference evidence="3" key="1">
    <citation type="submission" date="2006-10" db="EMBL/GenBank/DDBJ databases">
        <authorList>
            <person name="Amadeo P."/>
            <person name="Zhao Q."/>
            <person name="Wortman J."/>
            <person name="Fraser-Liggett C."/>
            <person name="Carlton J."/>
        </authorList>
    </citation>
    <scope>NUCLEOTIDE SEQUENCE</scope>
    <source>
        <strain evidence="3">G3</strain>
    </source>
</reference>
<dbReference type="VEuPathDB" id="TrichDB:TVAGG3_0175870"/>
<keyword evidence="2" id="KW-1133">Transmembrane helix</keyword>
<dbReference type="EMBL" id="DS114895">
    <property type="protein sequence ID" value="EAX85564.1"/>
    <property type="molecule type" value="Genomic_DNA"/>
</dbReference>
<name>A2GB97_TRIV3</name>
<gene>
    <name evidence="3" type="ORF">TVAG_325210</name>
</gene>
<sequence length="184" mass="19993">MNGNSRGVHYTFKVGKAPTIMPTSNPILPTPGEDYPGYADSNYSGFTVPSEIPTRICEERKDINDENFTYCYITQTYINIKTDNYVPTPTPSGIDWGDDAQGSATSKEKKKKMLIIGIAAACVAAIAIVAAAIIIHEAVKKPKDFVFNEENGEFVEIGEDGADDPFAEEFNEEDPAATEGVFPA</sequence>